<gene>
    <name evidence="1" type="ORF">BZM27_49415</name>
</gene>
<proteinExistence type="predicted"/>
<keyword evidence="2" id="KW-1185">Reference proteome</keyword>
<dbReference type="EMBL" id="MWML01000444">
    <property type="protein sequence ID" value="TCG03310.1"/>
    <property type="molecule type" value="Genomic_DNA"/>
</dbReference>
<organism evidence="1 2">
    <name type="scientific">Paraburkholderia steynii</name>
    <dbReference type="NCBI Taxonomy" id="1245441"/>
    <lineage>
        <taxon>Bacteria</taxon>
        <taxon>Pseudomonadati</taxon>
        <taxon>Pseudomonadota</taxon>
        <taxon>Betaproteobacteria</taxon>
        <taxon>Burkholderiales</taxon>
        <taxon>Burkholderiaceae</taxon>
        <taxon>Paraburkholderia</taxon>
    </lineage>
</organism>
<dbReference type="AlphaFoldDB" id="A0A4R0X781"/>
<sequence length="64" mass="7159">MRDLRIAPGDIHVKKFRKARTIRTVRNSNSGAPKGHLVFLYAERPGHPTGIKIQTAIHRVQCSG</sequence>
<accession>A0A4R0X781</accession>
<protein>
    <submittedName>
        <fullName evidence="1">Uncharacterized protein</fullName>
    </submittedName>
</protein>
<evidence type="ECO:0000313" key="2">
    <source>
        <dbReference type="Proteomes" id="UP000294200"/>
    </source>
</evidence>
<comment type="caution">
    <text evidence="1">The sequence shown here is derived from an EMBL/GenBank/DDBJ whole genome shotgun (WGS) entry which is preliminary data.</text>
</comment>
<dbReference type="Proteomes" id="UP000294200">
    <property type="component" value="Unassembled WGS sequence"/>
</dbReference>
<reference evidence="1 2" key="1">
    <citation type="submission" date="2017-02" db="EMBL/GenBank/DDBJ databases">
        <title>Paraburkholderia sophoroidis sp. nov. and Paraburkholderia steynii sp. nov. rhizobial symbionts of the fynbos legume Hypocalyptus sophoroides.</title>
        <authorList>
            <person name="Steenkamp E.T."/>
            <person name="Beukes C.W."/>
            <person name="Van Zyl E."/>
            <person name="Avontuur J."/>
            <person name="Chan W.Y."/>
            <person name="Hassen A."/>
            <person name="Palmer M."/>
            <person name="Mthombeni L."/>
            <person name="Phalane F."/>
            <person name="Sereme K."/>
            <person name="Venter S.N."/>
        </authorList>
    </citation>
    <scope>NUCLEOTIDE SEQUENCE [LARGE SCALE GENOMIC DNA]</scope>
    <source>
        <strain evidence="1 2">HC1.1ba</strain>
    </source>
</reference>
<evidence type="ECO:0000313" key="1">
    <source>
        <dbReference type="EMBL" id="TCG03310.1"/>
    </source>
</evidence>
<name>A0A4R0X781_9BURK</name>